<organism evidence="2">
    <name type="scientific">Triticum urartu</name>
    <name type="common">Red wild einkorn</name>
    <name type="synonym">Crithodium urartu</name>
    <dbReference type="NCBI Taxonomy" id="4572"/>
    <lineage>
        <taxon>Eukaryota</taxon>
        <taxon>Viridiplantae</taxon>
        <taxon>Streptophyta</taxon>
        <taxon>Embryophyta</taxon>
        <taxon>Tracheophyta</taxon>
        <taxon>Spermatophyta</taxon>
        <taxon>Magnoliopsida</taxon>
        <taxon>Liliopsida</taxon>
        <taxon>Poales</taxon>
        <taxon>Poaceae</taxon>
        <taxon>BOP clade</taxon>
        <taxon>Pooideae</taxon>
        <taxon>Triticodae</taxon>
        <taxon>Triticeae</taxon>
        <taxon>Triticinae</taxon>
        <taxon>Triticum</taxon>
    </lineage>
</organism>
<accession>M7YY00</accession>
<proteinExistence type="predicted"/>
<sequence>MRGGGHRGADLQGTDLGGVSVHSAGLVKTSSGDASSSSSGGERGRPPWRRLRRWAALWRAPCRHLGRTVVTRWTAGGDGDLLVVLGNAGLVKTIPGNVDFIIRSGGSISGGGPIMRTMPGNAPDLCACMLYAKKELSKRFVRSKFYRSGTRVWPPWWFASSSSPLLQGCSRLKLCQRLSTPPPADA</sequence>
<protein>
    <submittedName>
        <fullName evidence="2">Uncharacterized protein</fullName>
    </submittedName>
</protein>
<feature type="compositionally biased region" description="Low complexity" evidence="1">
    <location>
        <begin position="30"/>
        <end position="40"/>
    </location>
</feature>
<evidence type="ECO:0000313" key="2">
    <source>
        <dbReference type="EMBL" id="EMS55693.1"/>
    </source>
</evidence>
<reference evidence="2" key="1">
    <citation type="journal article" date="2013" name="Nature">
        <title>Draft genome of the wheat A-genome progenitor Triticum urartu.</title>
        <authorList>
            <person name="Ling H.Q."/>
            <person name="Zhao S."/>
            <person name="Liu D."/>
            <person name="Wang J."/>
            <person name="Sun H."/>
            <person name="Zhang C."/>
            <person name="Fan H."/>
            <person name="Li D."/>
            <person name="Dong L."/>
            <person name="Tao Y."/>
            <person name="Gao C."/>
            <person name="Wu H."/>
            <person name="Li Y."/>
            <person name="Cui Y."/>
            <person name="Guo X."/>
            <person name="Zheng S."/>
            <person name="Wang B."/>
            <person name="Yu K."/>
            <person name="Liang Q."/>
            <person name="Yang W."/>
            <person name="Lou X."/>
            <person name="Chen J."/>
            <person name="Feng M."/>
            <person name="Jian J."/>
            <person name="Zhang X."/>
            <person name="Luo G."/>
            <person name="Jiang Y."/>
            <person name="Liu J."/>
            <person name="Wang Z."/>
            <person name="Sha Y."/>
            <person name="Zhang B."/>
            <person name="Wu H."/>
            <person name="Tang D."/>
            <person name="Shen Q."/>
            <person name="Xue P."/>
            <person name="Zou S."/>
            <person name="Wang X."/>
            <person name="Liu X."/>
            <person name="Wang F."/>
            <person name="Yang Y."/>
            <person name="An X."/>
            <person name="Dong Z."/>
            <person name="Zhang K."/>
            <person name="Zhang X."/>
            <person name="Luo M.C."/>
            <person name="Dvorak J."/>
            <person name="Tong Y."/>
            <person name="Wang J."/>
            <person name="Yang H."/>
            <person name="Li Z."/>
            <person name="Wang D."/>
            <person name="Zhang A."/>
            <person name="Wang J."/>
        </authorList>
    </citation>
    <scope>NUCLEOTIDE SEQUENCE</scope>
</reference>
<feature type="region of interest" description="Disordered" evidence="1">
    <location>
        <begin position="27"/>
        <end position="46"/>
    </location>
</feature>
<evidence type="ECO:0000256" key="1">
    <source>
        <dbReference type="SAM" id="MobiDB-lite"/>
    </source>
</evidence>
<dbReference type="EMBL" id="KD167848">
    <property type="protein sequence ID" value="EMS55693.1"/>
    <property type="molecule type" value="Genomic_DNA"/>
</dbReference>
<gene>
    <name evidence="2" type="ORF">TRIUR3_08442</name>
</gene>
<name>M7YY00_TRIUA</name>
<dbReference type="AlphaFoldDB" id="M7YY00"/>